<accession>A0ABS5IHB7</accession>
<reference evidence="2 3" key="1">
    <citation type="submission" date="2021-04" db="EMBL/GenBank/DDBJ databases">
        <title>Magnetospirillum sulfuroxidans sp. nov., a facultative chemolithoautotrophic sulfur-oxidizing alphaproteobacterium isolated from freshwater sediment and proposals for Paramagetospirillum gen. nov., and Magnetospirillaceae fam. nov.</title>
        <authorList>
            <person name="Koziaeva V."/>
            <person name="Geelhoed J.S."/>
            <person name="Sorokin D.Y."/>
            <person name="Grouzdev D.S."/>
        </authorList>
    </citation>
    <scope>NUCLEOTIDE SEQUENCE [LARGE SCALE GENOMIC DNA]</scope>
    <source>
        <strain evidence="2 3">J10</strain>
    </source>
</reference>
<protein>
    <submittedName>
        <fullName evidence="2">Nucleotidyltransferase domain-containing protein</fullName>
    </submittedName>
</protein>
<evidence type="ECO:0000259" key="1">
    <source>
        <dbReference type="Pfam" id="PF18765"/>
    </source>
</evidence>
<feature type="domain" description="Polymerase beta nucleotidyltransferase" evidence="1">
    <location>
        <begin position="19"/>
        <end position="70"/>
    </location>
</feature>
<comment type="caution">
    <text evidence="2">The sequence shown here is derived from an EMBL/GenBank/DDBJ whole genome shotgun (WGS) entry which is preliminary data.</text>
</comment>
<dbReference type="SUPFAM" id="SSF81301">
    <property type="entry name" value="Nucleotidyltransferase"/>
    <property type="match status" value="1"/>
</dbReference>
<proteinExistence type="predicted"/>
<evidence type="ECO:0000313" key="2">
    <source>
        <dbReference type="EMBL" id="MBR9973794.1"/>
    </source>
</evidence>
<dbReference type="Pfam" id="PF18765">
    <property type="entry name" value="Polbeta"/>
    <property type="match status" value="1"/>
</dbReference>
<dbReference type="InterPro" id="IPR052548">
    <property type="entry name" value="Type_VII_TA_antitoxin"/>
</dbReference>
<dbReference type="PANTHER" id="PTHR33933">
    <property type="entry name" value="NUCLEOTIDYLTRANSFERASE"/>
    <property type="match status" value="1"/>
</dbReference>
<organism evidence="2 3">
    <name type="scientific">Magnetospirillum sulfuroxidans</name>
    <dbReference type="NCBI Taxonomy" id="611300"/>
    <lineage>
        <taxon>Bacteria</taxon>
        <taxon>Pseudomonadati</taxon>
        <taxon>Pseudomonadota</taxon>
        <taxon>Alphaproteobacteria</taxon>
        <taxon>Rhodospirillales</taxon>
        <taxon>Rhodospirillaceae</taxon>
        <taxon>Magnetospirillum</taxon>
    </lineage>
</organism>
<evidence type="ECO:0000313" key="3">
    <source>
        <dbReference type="Proteomes" id="UP000680714"/>
    </source>
</evidence>
<dbReference type="InterPro" id="IPR043519">
    <property type="entry name" value="NT_sf"/>
</dbReference>
<keyword evidence="3" id="KW-1185">Reference proteome</keyword>
<name>A0ABS5IHB7_9PROT</name>
<dbReference type="EMBL" id="JAGTUF010000032">
    <property type="protein sequence ID" value="MBR9973794.1"/>
    <property type="molecule type" value="Genomic_DNA"/>
</dbReference>
<dbReference type="RefSeq" id="WP_211551861.1">
    <property type="nucleotide sequence ID" value="NZ_JAGTUF010000032.1"/>
</dbReference>
<gene>
    <name evidence="2" type="ORF">KEC16_18870</name>
</gene>
<dbReference type="PANTHER" id="PTHR33933:SF1">
    <property type="entry name" value="PROTEIN ADENYLYLTRANSFERASE MNTA-RELATED"/>
    <property type="match status" value="1"/>
</dbReference>
<dbReference type="Gene3D" id="3.30.460.10">
    <property type="entry name" value="Beta Polymerase, domain 2"/>
    <property type="match status" value="1"/>
</dbReference>
<dbReference type="CDD" id="cd05403">
    <property type="entry name" value="NT_KNTase_like"/>
    <property type="match status" value="1"/>
</dbReference>
<dbReference type="InterPro" id="IPR041633">
    <property type="entry name" value="Polbeta"/>
</dbReference>
<dbReference type="Proteomes" id="UP000680714">
    <property type="component" value="Unassembled WGS sequence"/>
</dbReference>
<sequence length="114" mass="12397">MPKNDLNTAIITFVDAVSRQDDRFRLAVLYGSQARGDAAANSDVDVAVILAGTGDRLEAKLALADLAYDVLLDTGVLISPMPVWEAEWADPERHPNPQLVRNIQQDGKLVAGRE</sequence>